<dbReference type="InterPro" id="IPR036047">
    <property type="entry name" value="F-box-like_dom_sf"/>
</dbReference>
<dbReference type="PANTHER" id="PTHR42064">
    <property type="entry name" value="YALI0F28677P"/>
    <property type="match status" value="1"/>
</dbReference>
<feature type="domain" description="F-box" evidence="2">
    <location>
        <begin position="1756"/>
        <end position="1798"/>
    </location>
</feature>
<feature type="compositionally biased region" description="Polar residues" evidence="1">
    <location>
        <begin position="1393"/>
        <end position="1402"/>
    </location>
</feature>
<dbReference type="Proteomes" id="UP000033140">
    <property type="component" value="Unassembled WGS sequence"/>
</dbReference>
<accession>A0A0E9NHJ9</accession>
<dbReference type="OMA" id="KMWTITA"/>
<dbReference type="SUPFAM" id="SSF81383">
    <property type="entry name" value="F-box domain"/>
    <property type="match status" value="1"/>
</dbReference>
<protein>
    <recommendedName>
        <fullName evidence="2">F-box domain-containing protein</fullName>
    </recommendedName>
</protein>
<feature type="region of interest" description="Disordered" evidence="1">
    <location>
        <begin position="1075"/>
        <end position="1139"/>
    </location>
</feature>
<feature type="region of interest" description="Disordered" evidence="1">
    <location>
        <begin position="388"/>
        <end position="411"/>
    </location>
</feature>
<dbReference type="EMBL" id="BACD03000020">
    <property type="protein sequence ID" value="GAO49161.1"/>
    <property type="molecule type" value="Genomic_DNA"/>
</dbReference>
<organism evidence="3 4">
    <name type="scientific">Saitoella complicata (strain BCRC 22490 / CBS 7301 / JCM 7358 / NBRC 10748 / NRRL Y-17804)</name>
    <dbReference type="NCBI Taxonomy" id="698492"/>
    <lineage>
        <taxon>Eukaryota</taxon>
        <taxon>Fungi</taxon>
        <taxon>Dikarya</taxon>
        <taxon>Ascomycota</taxon>
        <taxon>Taphrinomycotina</taxon>
        <taxon>Taphrinomycotina incertae sedis</taxon>
        <taxon>Saitoella</taxon>
    </lineage>
</organism>
<gene>
    <name evidence="3" type="ORF">G7K_3319-t1</name>
</gene>
<name>A0A0E9NHJ9_SAICN</name>
<sequence length="1950" mass="215686">MTLADVSRILKITKHQENEISQYQEQLHYRRLSSALKVRYARCLDRTHTTLVDLFKSDAKSEFAALFYASLELGEAVDSFATQPSSSLRRGEGHGRDWMQRLPKGVANTLLSFLTKLREEPQFLAERLGRLTCAELDAFVNVRVNSPPAGPGSSKHQHQLQHLIASLHSLQRHDPLRILIHTLFAPPTTSVLSDPEHAKRLEVMATCAAHLLTEKKSEKFLLAMMDEWSSLYPWSRDCFEEVLLGIVQEGAEVLAKHEEAGAYHHYENTSTSGNDPREEFFADAVKKVFAFLDSPSGIPRGILLFARSLLAKVRLTNDENQLRYAELFIVVKWFFFRFLGRAIAYPEHHGLFKGCWVSDVMRQRVLFTLHQRLYRNVTSVTHAMPEWSSAGATGNRSRKGSGIQRCGSGSGGVERMVRSIISRFSAAPAGQMEIEESRPGDALLMPSNAYCAPGSSYASPTLLVCPADLVMLFEALNPSELQPSKPPMTTRRLSVASKVTLETCSEASPGPKPLERKSHSHFSLFDFGRKTAATPPPPAPPAEPEVVTPEIEIPPLVPEPTSPYDGFVHQVRFAIDEMKRTLGPGACDGAADPCNEKWTLVFVDGEKLSLEVKLDEKKCREGPTEISEEIIALKETVLRLLREYEVPYVPRLVPRPEDSAGVESGSSLVSPVGQPCSSCLRPNTPNTPSVRPTSPPAISALLAAAAKAQQAPLPAPFQGTSPSQSLLLRMLRSASEHCRLKGDFITAQAYHHAHSVLRKLNSPSLTHDDYSSLLRIFSREHRRDAEGYAAKVGAREAWYIEECTEAADGYIKGKKQVLDELRTKMWYSTDVRKTKVWERARDVCRMLRSSKNAQAAESLVMLNPSLTYASRPSTPRSERGGNTHYHTMHRAPSREGQREGKRTRFAWDGNVAGYVVDGLLSPSKAPFSTVPSPDYFTIPTPAPTVSAGKMADHDVDIAVQYISGGGIFNFCSGEERMARFCAEVERVSRKIMLGERDVECSDPEGFGVGIWQSELFMSDSVKPHWADHYSKPRPTSRAAFGDTHGPTSTGRRSDELFRKNSSDLLGLGLIGRMRSNSLKSTDGNGKERSPTRGRGRSDSNQSNGNPRVLLSPVLSEPPQRQRGWDWRSPPQVDAPVFPSSDRGRVTFDEEATKTFVVRIRESLMCLLLSDLGSELWAEGSETDVWFSDDLVETCRRRKEEQQRSFMETVQERSKAAADKALLAAPLSMANKQAKVKKHYSKKSFSGFVGFFGLPSSAAKSAAPPVATTVSTALDVPDGPKLPSTDSSEVRLHIDTNVPTADAKTRMETAKPFPYVEAYKKILHRMSVDPSPSKKLQALSELAGLVMAALASSGSIATPTSGMPRTGPTLPMSPMLTGVLSPMLRGMVSPPGSPTLQSRSSHTAAAKPDHLADLHSRRAAHNLMTAVMESADSPFLSPSSPNMSSTPVKPHAPAMIATDAIVDELQRLLDTPELRSKTLFRDLQYISCFVSQEHLDTAPDGKILWDFGLSAVGIRKEAVDSMVTYATSVLQDSGSIVGGLGIKSDEGSFCRISERQEKVEAARALLIAAKEGDPTAQREFAILQISQPSIVPTSISPFARPSEVLGRTESYTEAGDREKYDPVRIAIAQHWLNLASAQGDNIAGMYLTQMKNWTTPQEKWEWLKKRLLVCYLTATHELDSCFVYPFTDMEVILLDQLRYGGNPAQGKTGRVMHPHAPQTSSPLHPQFNCDELYPPTPTKSSHEYLHMDPSLPRPTTVPPEVLHLVFEHLDVCTILIASRACRDWLDASRHPHLRRQMFRLGPEERYRVTNPMVHPAIGQVNWRANKPLRTATFASLRSKRRSCLLLTASCAQHYATSPALPQITIYIFPIGMKLLVGRDTGVTVMDVFRGIELKMRQWCPTNHAMMDGGGDGDGDNHSWGMMLGDNDIWNGITPIEDGEPGEFMAFLEPSR</sequence>
<reference evidence="3 4" key="2">
    <citation type="journal article" date="2014" name="J. Gen. Appl. Microbiol.">
        <title>The early diverging ascomycetous budding yeast Saitoella complicata has three histone deacetylases belonging to the Clr6, Hos2, and Rpd3 lineages.</title>
        <authorList>
            <person name="Nishida H."/>
            <person name="Matsumoto T."/>
            <person name="Kondo S."/>
            <person name="Hamamoto M."/>
            <person name="Yoshikawa H."/>
        </authorList>
    </citation>
    <scope>NUCLEOTIDE SEQUENCE [LARGE SCALE GENOMIC DNA]</scope>
    <source>
        <strain evidence="3 4">NRRL Y-17804</strain>
    </source>
</reference>
<evidence type="ECO:0000313" key="3">
    <source>
        <dbReference type="EMBL" id="GAO49161.1"/>
    </source>
</evidence>
<dbReference type="Gene3D" id="1.20.1280.50">
    <property type="match status" value="1"/>
</dbReference>
<comment type="caution">
    <text evidence="3">The sequence shown here is derived from an EMBL/GenBank/DDBJ whole genome shotgun (WGS) entry which is preliminary data.</text>
</comment>
<reference evidence="3 4" key="3">
    <citation type="journal article" date="2015" name="Genome Announc.">
        <title>Draft Genome Sequence of the Archiascomycetous Yeast Saitoella complicata.</title>
        <authorList>
            <person name="Yamauchi K."/>
            <person name="Kondo S."/>
            <person name="Hamamoto M."/>
            <person name="Takahashi Y."/>
            <person name="Ogura Y."/>
            <person name="Hayashi T."/>
            <person name="Nishida H."/>
        </authorList>
    </citation>
    <scope>NUCLEOTIDE SEQUENCE [LARGE SCALE GENOMIC DNA]</scope>
    <source>
        <strain evidence="3 4">NRRL Y-17804</strain>
    </source>
</reference>
<feature type="region of interest" description="Disordered" evidence="1">
    <location>
        <begin position="1705"/>
        <end position="1725"/>
    </location>
</feature>
<evidence type="ECO:0000313" key="4">
    <source>
        <dbReference type="Proteomes" id="UP000033140"/>
    </source>
</evidence>
<dbReference type="InterPro" id="IPR001810">
    <property type="entry name" value="F-box_dom"/>
</dbReference>
<feature type="region of interest" description="Disordered" evidence="1">
    <location>
        <begin position="1387"/>
        <end position="1409"/>
    </location>
</feature>
<keyword evidence="4" id="KW-1185">Reference proteome</keyword>
<dbReference type="Pfam" id="PF12937">
    <property type="entry name" value="F-box-like"/>
    <property type="match status" value="1"/>
</dbReference>
<dbReference type="PANTHER" id="PTHR42064:SF1">
    <property type="entry name" value="YALI0F28677P"/>
    <property type="match status" value="1"/>
</dbReference>
<reference evidence="3 4" key="1">
    <citation type="journal article" date="2011" name="J. Gen. Appl. Microbiol.">
        <title>Draft genome sequencing of the enigmatic yeast Saitoella complicata.</title>
        <authorList>
            <person name="Nishida H."/>
            <person name="Hamamoto M."/>
            <person name="Sugiyama J."/>
        </authorList>
    </citation>
    <scope>NUCLEOTIDE SEQUENCE [LARGE SCALE GENOMIC DNA]</scope>
    <source>
        <strain evidence="3 4">NRRL Y-17804</strain>
    </source>
</reference>
<feature type="region of interest" description="Disordered" evidence="1">
    <location>
        <begin position="1026"/>
        <end position="1057"/>
    </location>
</feature>
<evidence type="ECO:0000256" key="1">
    <source>
        <dbReference type="SAM" id="MobiDB-lite"/>
    </source>
</evidence>
<proteinExistence type="predicted"/>
<dbReference type="STRING" id="698492.A0A0E9NHJ9"/>
<feature type="region of interest" description="Disordered" evidence="1">
    <location>
        <begin position="867"/>
        <end position="900"/>
    </location>
</feature>
<evidence type="ECO:0000259" key="2">
    <source>
        <dbReference type="Pfam" id="PF12937"/>
    </source>
</evidence>